<reference evidence="2 3" key="1">
    <citation type="journal article" date="2019" name="Sci. Rep.">
        <title>Orb-weaving spider Araneus ventricosus genome elucidates the spidroin gene catalogue.</title>
        <authorList>
            <person name="Kono N."/>
            <person name="Nakamura H."/>
            <person name="Ohtoshi R."/>
            <person name="Moran D.A.P."/>
            <person name="Shinohara A."/>
            <person name="Yoshida Y."/>
            <person name="Fujiwara M."/>
            <person name="Mori M."/>
            <person name="Tomita M."/>
            <person name="Arakawa K."/>
        </authorList>
    </citation>
    <scope>NUCLEOTIDE SEQUENCE [LARGE SCALE GENOMIC DNA]</scope>
</reference>
<protein>
    <submittedName>
        <fullName evidence="2">Uncharacterized protein</fullName>
    </submittedName>
</protein>
<gene>
    <name evidence="2" type="ORF">AVEN_87515_1</name>
</gene>
<evidence type="ECO:0000256" key="1">
    <source>
        <dbReference type="SAM" id="Phobius"/>
    </source>
</evidence>
<sequence>MLQVPATMAFECSSGQSPFFGVYCGIRSMVASLRSDLDLDNSGWVLFCWGLISVVNFSANMNSFDLCCCPLRLASDALHFQMEFQPPQAIWLISIDFYGFLLLAFQNIQLICEVNGRLKRYEEGVDFDDLFT</sequence>
<evidence type="ECO:0000313" key="3">
    <source>
        <dbReference type="Proteomes" id="UP000499080"/>
    </source>
</evidence>
<dbReference type="AlphaFoldDB" id="A0A4Y2UQ78"/>
<keyword evidence="1" id="KW-0472">Membrane</keyword>
<keyword evidence="1" id="KW-0812">Transmembrane</keyword>
<dbReference type="Proteomes" id="UP000499080">
    <property type="component" value="Unassembled WGS sequence"/>
</dbReference>
<dbReference type="EMBL" id="BGPR01037978">
    <property type="protein sequence ID" value="GBO13720.1"/>
    <property type="molecule type" value="Genomic_DNA"/>
</dbReference>
<keyword evidence="1" id="KW-1133">Transmembrane helix</keyword>
<comment type="caution">
    <text evidence="2">The sequence shown here is derived from an EMBL/GenBank/DDBJ whole genome shotgun (WGS) entry which is preliminary data.</text>
</comment>
<feature type="transmembrane region" description="Helical" evidence="1">
    <location>
        <begin position="89"/>
        <end position="112"/>
    </location>
</feature>
<evidence type="ECO:0000313" key="2">
    <source>
        <dbReference type="EMBL" id="GBO13720.1"/>
    </source>
</evidence>
<proteinExistence type="predicted"/>
<keyword evidence="3" id="KW-1185">Reference proteome</keyword>
<accession>A0A4Y2UQ78</accession>
<organism evidence="2 3">
    <name type="scientific">Araneus ventricosus</name>
    <name type="common">Orbweaver spider</name>
    <name type="synonym">Epeira ventricosa</name>
    <dbReference type="NCBI Taxonomy" id="182803"/>
    <lineage>
        <taxon>Eukaryota</taxon>
        <taxon>Metazoa</taxon>
        <taxon>Ecdysozoa</taxon>
        <taxon>Arthropoda</taxon>
        <taxon>Chelicerata</taxon>
        <taxon>Arachnida</taxon>
        <taxon>Araneae</taxon>
        <taxon>Araneomorphae</taxon>
        <taxon>Entelegynae</taxon>
        <taxon>Araneoidea</taxon>
        <taxon>Araneidae</taxon>
        <taxon>Araneus</taxon>
    </lineage>
</organism>
<name>A0A4Y2UQ78_ARAVE</name>